<dbReference type="Proteomes" id="UP000282184">
    <property type="component" value="Unassembled WGS sequence"/>
</dbReference>
<dbReference type="AlphaFoldDB" id="A0A431U9G1"/>
<protein>
    <submittedName>
        <fullName evidence="1">Uncharacterized protein</fullName>
    </submittedName>
</protein>
<comment type="caution">
    <text evidence="1">The sequence shown here is derived from an EMBL/GenBank/DDBJ whole genome shotgun (WGS) entry which is preliminary data.</text>
</comment>
<evidence type="ECO:0000313" key="1">
    <source>
        <dbReference type="EMBL" id="RTQ53737.1"/>
    </source>
</evidence>
<dbReference type="EMBL" id="RXOF01000001">
    <property type="protein sequence ID" value="RTQ53737.1"/>
    <property type="molecule type" value="Genomic_DNA"/>
</dbReference>
<name>A0A431U9G1_9BACT</name>
<organism evidence="1 2">
    <name type="scientific">Hymenobacter gummosus</name>
    <dbReference type="NCBI Taxonomy" id="1776032"/>
    <lineage>
        <taxon>Bacteria</taxon>
        <taxon>Pseudomonadati</taxon>
        <taxon>Bacteroidota</taxon>
        <taxon>Cytophagia</taxon>
        <taxon>Cytophagales</taxon>
        <taxon>Hymenobacteraceae</taxon>
        <taxon>Hymenobacter</taxon>
    </lineage>
</organism>
<reference evidence="1 2" key="1">
    <citation type="submission" date="2018-12" db="EMBL/GenBank/DDBJ databases">
        <title>Hymenobacter gummosus sp. nov., isolated from a spring.</title>
        <authorList>
            <person name="Nie L."/>
        </authorList>
    </citation>
    <scope>NUCLEOTIDE SEQUENCE [LARGE SCALE GENOMIC DNA]</scope>
    <source>
        <strain evidence="1 2">KCTC 52166</strain>
    </source>
</reference>
<evidence type="ECO:0000313" key="2">
    <source>
        <dbReference type="Proteomes" id="UP000282184"/>
    </source>
</evidence>
<sequence length="152" mass="17107">MSSFSMGQAVRLKDQPTAEVRQIMLINPADAKPIKCAPLPALLAMEDQAQFMDFEEYAPHELEPASPGSYTLPNPRKEALEAMHAAMQGFLKYVPENDQPGALVAVVREFMADPRVDPTAYTWLNEAMRKVIHQRTGYAQASVNEWKEYPRV</sequence>
<dbReference type="RefSeq" id="WP_126691664.1">
    <property type="nucleotide sequence ID" value="NZ_RXOF01000001.1"/>
</dbReference>
<keyword evidence="2" id="KW-1185">Reference proteome</keyword>
<accession>A0A431U9G1</accession>
<proteinExistence type="predicted"/>
<gene>
    <name evidence="1" type="ORF">EJV47_03110</name>
</gene>